<dbReference type="PROSITE" id="PS50011">
    <property type="entry name" value="PROTEIN_KINASE_DOM"/>
    <property type="match status" value="1"/>
</dbReference>
<comment type="caution">
    <text evidence="11">The sequence shown here is derived from an EMBL/GenBank/DDBJ whole genome shotgun (WGS) entry which is preliminary data.</text>
</comment>
<keyword evidence="3 8" id="KW-0547">Nucleotide-binding</keyword>
<dbReference type="InterPro" id="IPR011009">
    <property type="entry name" value="Kinase-like_dom_sf"/>
</dbReference>
<dbReference type="PROSITE" id="PS00107">
    <property type="entry name" value="PROTEIN_KINASE_ATP"/>
    <property type="match status" value="1"/>
</dbReference>
<sequence length="2022" mass="219234">MGLRLYQAPVETDCQSKPAADKSAAQARSSIRRNALRRNSDVARELRRRRITAINSYNALVDGDWSFFSSAPPAFGEPAPPTRAENENVANEQGDATSRRSGLAASRSQPIDDRVIAMFGENLARTRRANLAVASRLAQTGSLTPHVEAHVPPYVESNVRTTPAQFRPSPDVLGDHASTNRNISPPETSGRGTAFRARLFRASMQQHRSGHTRSTAAQASLQDSDGLGDRDRSPSPDGDNAWDTLLSGITPDPQPPSLGSSFASTAVSAAASSGGPVASSGTSFSAANHGEDATADAPCESGCDISDTDGEEDDEEEQNALARFPSSLRRYRSYADVTRSTNEDTMEFLGGMQRIVRNLARREDIPDEWWAEAGLSRTLSRGMHGLLPGETDRNKTDPPSVGEWLRRDDMAGGSADRALHHGGGHVAKMPGTPRREQSALRDKAVQEPGLKDFVLGDCIGKGAFGSVYKALNMGTGEAVAVKQIKLVDVPKSELRMIEAEIDLLKNLHHANIVKYIGFVKTVDYLNIILEYCENGSLHSICKAYGKFPENLVGVYMTQVLQGLQYLHDQGVIHRDIKGANILTTKDGTVKLADFGVSTSTLAGPDKEAQVVGTPYWMAPEIIQLSGATSASDIWSVGCTVIELLQGKPPYHNLAAMPALFAIVNDDHPPLPEGVSPAARDFLMQCFQKDPNLRVSARKLLKHAWIIGCRRSDAPVSKAPSNFRQAVEEVKQWNRALRSSESSHRMSTGSDSGNLPVPGNPGGRLNPLDANRTSAPSHAARGALAIPKSRPITDDFRSPELPGDDNWDSDFATTISPTALHLPRIKGQDNFGGLLSADRIMEIAAHGAPETTTTTTILHHEERPASDSNTIRDLQHWADSDPQEQTIRPMPKKSEKSAEQRPHSSGNRRQKSSKAVVTNSVTNSLPQARSPSKPQFPAKFEIPPRPDALFREQSVEDYSDFFGDNENMLDQRLKLVVQDSPQLFHPSDLTSLPRSTQSPVTGSMREPPPPRPSILIERQPMRRAKTTTGIEQFAEAEGDDDYSDVFGPEETLTERDESDRASEDGQLMLFSKLSGSSWLGDDEDEDDPFAVMDQGWDEMDLEANIARDRHARLAEKVEELVRSLKTTEGEDILSELAEDLLSLLWENGEAKNMIITAHGLLPILEILEPCTVKSRQRMILHLLKIVNAIILDDVELQENLCFVGGIPIITKFAARQYSNEIRLEAAAFVRQMYQTSTLTLQMFVSAGGLNVLVEFLDEDYDSSRDLALIGVNGIWNVFELQGPTPKNDFCRIFSRSKILDPLALILHKVLDEDDDQGELCELIEGRIVNIFYLFSQAENYVKEVVADRQVLKTVLKDLSRMTPVHQITMLKFIKNLSMLSTTLESLHSADAIDFLIDVLGQSMRKGQKHFREISNHVLNTMFNLCRLSKERQEYAAGNGLIPLLMKILKTDHPPKEFVLPILCDMAHSGSKGRRYLWQNKGLDFYMSLIADQYWQATALDAILVWLQEETAKVESHLLAGNFTTAIMSCFNTTKMNAFDPNLLEPLQKVLRLSPALAASLAQAQMYAGIAQKLGHKKAIVRLNLLRLVRSIMDGCETDSAAVAASNTSNTARQLRVLFDDIRTLADKDSAVLVRNLASELIKSEADLDLHHEALLAPSASSNAGSGPRPRAGPRRATSYTPPGAHSSLSMPPTPTHAYPSHVRPPTGFIEVAATPKRTNVTSAYERDAALYRPRSRDGAGLLLTSIPRRVSGETNTAGGSAMSLGPAAGAASSLTNLAAVAAPPSAKSRLPRGSMHSRRPSINTAVMGGGGGSRSESVSSNKENFQRAGSGGSASSSSGGGGGGGQDSGVSPSISITASTRSREASFNNRTNGSAGAGGSRATAGGRTGDAGEVKRGDTTPDRARRRPERQSYDPRYLSPEPGSTPSPRRLHRQSLGDLEVIKSASRHAPADNAAGGGLPATNYTIRSVTATGAASARAAMKGSVDGALESGRGGGGRSSPLRESPSRSGHKRRSGRTSDAFL</sequence>
<evidence type="ECO:0000256" key="2">
    <source>
        <dbReference type="ARBA" id="ARBA00022679"/>
    </source>
</evidence>
<feature type="compositionally biased region" description="Polar residues" evidence="9">
    <location>
        <begin position="912"/>
        <end position="932"/>
    </location>
</feature>
<dbReference type="Proteomes" id="UP001217918">
    <property type="component" value="Unassembled WGS sequence"/>
</dbReference>
<feature type="compositionally biased region" description="Acidic residues" evidence="9">
    <location>
        <begin position="306"/>
        <end position="318"/>
    </location>
</feature>
<dbReference type="GO" id="GO:0005524">
    <property type="term" value="F:ATP binding"/>
    <property type="evidence" value="ECO:0007669"/>
    <property type="project" value="UniProtKB-UniRule"/>
</dbReference>
<evidence type="ECO:0000259" key="10">
    <source>
        <dbReference type="PROSITE" id="PS50011"/>
    </source>
</evidence>
<dbReference type="PANTHER" id="PTHR48016:SF4">
    <property type="entry name" value="PROTEIN KINASE DOMAIN-CONTAINING PROTEIN"/>
    <property type="match status" value="1"/>
</dbReference>
<feature type="region of interest" description="Disordered" evidence="9">
    <location>
        <begin position="412"/>
        <end position="434"/>
    </location>
</feature>
<evidence type="ECO:0000256" key="4">
    <source>
        <dbReference type="ARBA" id="ARBA00022777"/>
    </source>
</evidence>
<comment type="catalytic activity">
    <reaction evidence="7">
        <text>L-seryl-[protein] + ATP = O-phospho-L-seryl-[protein] + ADP + H(+)</text>
        <dbReference type="Rhea" id="RHEA:17989"/>
        <dbReference type="Rhea" id="RHEA-COMP:9863"/>
        <dbReference type="Rhea" id="RHEA-COMP:11604"/>
        <dbReference type="ChEBI" id="CHEBI:15378"/>
        <dbReference type="ChEBI" id="CHEBI:29999"/>
        <dbReference type="ChEBI" id="CHEBI:30616"/>
        <dbReference type="ChEBI" id="CHEBI:83421"/>
        <dbReference type="ChEBI" id="CHEBI:456216"/>
        <dbReference type="EC" id="2.7.11.24"/>
    </reaction>
    <physiologicalReaction direction="left-to-right" evidence="7">
        <dbReference type="Rhea" id="RHEA:17990"/>
    </physiologicalReaction>
</comment>
<feature type="region of interest" description="Disordered" evidence="9">
    <location>
        <begin position="1"/>
        <end position="31"/>
    </location>
</feature>
<feature type="compositionally biased region" description="Polar residues" evidence="9">
    <location>
        <begin position="203"/>
        <end position="223"/>
    </location>
</feature>
<dbReference type="SMART" id="SM00220">
    <property type="entry name" value="S_TKc"/>
    <property type="match status" value="1"/>
</dbReference>
<feature type="compositionally biased region" description="Polar residues" evidence="9">
    <location>
        <begin position="88"/>
        <end position="100"/>
    </location>
</feature>
<keyword evidence="12" id="KW-1185">Reference proteome</keyword>
<organism evidence="11 12">
    <name type="scientific">Phyllachora maydis</name>
    <dbReference type="NCBI Taxonomy" id="1825666"/>
    <lineage>
        <taxon>Eukaryota</taxon>
        <taxon>Fungi</taxon>
        <taxon>Dikarya</taxon>
        <taxon>Ascomycota</taxon>
        <taxon>Pezizomycotina</taxon>
        <taxon>Sordariomycetes</taxon>
        <taxon>Sordariomycetidae</taxon>
        <taxon>Phyllachorales</taxon>
        <taxon>Phyllachoraceae</taxon>
        <taxon>Phyllachora</taxon>
    </lineage>
</organism>
<dbReference type="SUPFAM" id="SSF48371">
    <property type="entry name" value="ARM repeat"/>
    <property type="match status" value="1"/>
</dbReference>
<evidence type="ECO:0000256" key="3">
    <source>
        <dbReference type="ARBA" id="ARBA00022741"/>
    </source>
</evidence>
<dbReference type="Gene3D" id="1.10.510.10">
    <property type="entry name" value="Transferase(Phosphotransferase) domain 1"/>
    <property type="match status" value="1"/>
</dbReference>
<feature type="region of interest" description="Disordered" evidence="9">
    <location>
        <begin position="850"/>
        <end position="869"/>
    </location>
</feature>
<evidence type="ECO:0000313" key="12">
    <source>
        <dbReference type="Proteomes" id="UP001217918"/>
    </source>
</evidence>
<dbReference type="Pfam" id="PF00069">
    <property type="entry name" value="Pkinase"/>
    <property type="match status" value="1"/>
</dbReference>
<feature type="binding site" evidence="8">
    <location>
        <position position="482"/>
    </location>
    <ligand>
        <name>ATP</name>
        <dbReference type="ChEBI" id="CHEBI:30616"/>
    </ligand>
</feature>
<keyword evidence="5 8" id="KW-0067">ATP-binding</keyword>
<dbReference type="FunFam" id="1.10.510.10:FF:000246">
    <property type="entry name" value="Putative Serine-threonine kinase SepH"/>
    <property type="match status" value="1"/>
</dbReference>
<feature type="compositionally biased region" description="Basic and acidic residues" evidence="9">
    <location>
        <begin position="1889"/>
        <end position="1912"/>
    </location>
</feature>
<comment type="catalytic activity">
    <reaction evidence="6">
        <text>L-threonyl-[protein] + ATP = O-phospho-L-threonyl-[protein] + ADP + H(+)</text>
        <dbReference type="Rhea" id="RHEA:46608"/>
        <dbReference type="Rhea" id="RHEA-COMP:11060"/>
        <dbReference type="Rhea" id="RHEA-COMP:11605"/>
        <dbReference type="ChEBI" id="CHEBI:15378"/>
        <dbReference type="ChEBI" id="CHEBI:30013"/>
        <dbReference type="ChEBI" id="CHEBI:30616"/>
        <dbReference type="ChEBI" id="CHEBI:61977"/>
        <dbReference type="ChEBI" id="CHEBI:456216"/>
        <dbReference type="EC" id="2.7.11.24"/>
    </reaction>
    <physiologicalReaction direction="left-to-right" evidence="6">
        <dbReference type="Rhea" id="RHEA:46609"/>
    </physiologicalReaction>
</comment>
<evidence type="ECO:0000256" key="6">
    <source>
        <dbReference type="ARBA" id="ARBA00047919"/>
    </source>
</evidence>
<feature type="region of interest" description="Disordered" evidence="9">
    <location>
        <begin position="72"/>
        <end position="107"/>
    </location>
</feature>
<accession>A0AAD9I2M5</accession>
<evidence type="ECO:0000313" key="11">
    <source>
        <dbReference type="EMBL" id="KAK2070026.1"/>
    </source>
</evidence>
<protein>
    <recommendedName>
        <fullName evidence="1">mitogen-activated protein kinase</fullName>
        <ecNumber evidence="1">2.7.11.24</ecNumber>
    </recommendedName>
</protein>
<name>A0AAD9I2M5_9PEZI</name>
<dbReference type="GO" id="GO:0004709">
    <property type="term" value="F:MAP kinase kinase kinase activity"/>
    <property type="evidence" value="ECO:0007669"/>
    <property type="project" value="TreeGrafter"/>
</dbReference>
<dbReference type="InterPro" id="IPR050538">
    <property type="entry name" value="MAP_kinase_kinase_kinase"/>
</dbReference>
<feature type="region of interest" description="Disordered" evidence="9">
    <location>
        <begin position="1657"/>
        <end position="1702"/>
    </location>
</feature>
<feature type="region of interest" description="Disordered" evidence="9">
    <location>
        <begin position="1782"/>
        <end position="2022"/>
    </location>
</feature>
<feature type="compositionally biased region" description="Polar residues" evidence="9">
    <location>
        <begin position="736"/>
        <end position="752"/>
    </location>
</feature>
<feature type="region of interest" description="Disordered" evidence="9">
    <location>
        <begin position="878"/>
        <end position="942"/>
    </location>
</feature>
<feature type="domain" description="Protein kinase" evidence="10">
    <location>
        <begin position="453"/>
        <end position="705"/>
    </location>
</feature>
<feature type="region of interest" description="Disordered" evidence="9">
    <location>
        <begin position="983"/>
        <end position="1013"/>
    </location>
</feature>
<proteinExistence type="predicted"/>
<dbReference type="Gene3D" id="1.25.10.10">
    <property type="entry name" value="Leucine-rich Repeat Variant"/>
    <property type="match status" value="2"/>
</dbReference>
<dbReference type="InterPro" id="IPR016024">
    <property type="entry name" value="ARM-type_fold"/>
</dbReference>
<feature type="compositionally biased region" description="Low complexity" evidence="9">
    <location>
        <begin position="259"/>
        <end position="283"/>
    </location>
</feature>
<dbReference type="SUPFAM" id="SSF56112">
    <property type="entry name" value="Protein kinase-like (PK-like)"/>
    <property type="match status" value="1"/>
</dbReference>
<evidence type="ECO:0000256" key="8">
    <source>
        <dbReference type="PROSITE-ProRule" id="PRU10141"/>
    </source>
</evidence>
<keyword evidence="2" id="KW-0808">Transferase</keyword>
<evidence type="ECO:0000256" key="7">
    <source>
        <dbReference type="ARBA" id="ARBA00048130"/>
    </source>
</evidence>
<feature type="region of interest" description="Disordered" evidence="9">
    <location>
        <begin position="203"/>
        <end position="324"/>
    </location>
</feature>
<reference evidence="11" key="1">
    <citation type="journal article" date="2023" name="Mol. Plant Microbe Interact.">
        <title>Elucidating the Obligate Nature and Biological Capacity of an Invasive Fungal Corn Pathogen.</title>
        <authorList>
            <person name="MacCready J.S."/>
            <person name="Roggenkamp E.M."/>
            <person name="Gdanetz K."/>
            <person name="Chilvers M.I."/>
        </authorList>
    </citation>
    <scope>NUCLEOTIDE SEQUENCE</scope>
    <source>
        <strain evidence="11">PM02</strain>
    </source>
</reference>
<dbReference type="EC" id="2.7.11.24" evidence="1"/>
<feature type="region of interest" description="Disordered" evidence="9">
    <location>
        <begin position="735"/>
        <end position="780"/>
    </location>
</feature>
<evidence type="ECO:0000256" key="9">
    <source>
        <dbReference type="SAM" id="MobiDB-lite"/>
    </source>
</evidence>
<dbReference type="GO" id="GO:0004707">
    <property type="term" value="F:MAP kinase activity"/>
    <property type="evidence" value="ECO:0007669"/>
    <property type="project" value="UniProtKB-EC"/>
</dbReference>
<evidence type="ECO:0000256" key="5">
    <source>
        <dbReference type="ARBA" id="ARBA00022840"/>
    </source>
</evidence>
<feature type="region of interest" description="Disordered" evidence="9">
    <location>
        <begin position="1038"/>
        <end position="1060"/>
    </location>
</feature>
<dbReference type="FunFam" id="1.25.10.10:FF:000176">
    <property type="entry name" value="Cell division control protein"/>
    <property type="match status" value="1"/>
</dbReference>
<feature type="compositionally biased region" description="Basic and acidic residues" evidence="9">
    <location>
        <begin position="891"/>
        <end position="901"/>
    </location>
</feature>
<dbReference type="PANTHER" id="PTHR48016">
    <property type="entry name" value="MAP KINASE KINASE KINASE SSK2-RELATED-RELATED"/>
    <property type="match status" value="1"/>
</dbReference>
<dbReference type="InterPro" id="IPR008271">
    <property type="entry name" value="Ser/Thr_kinase_AS"/>
</dbReference>
<feature type="compositionally biased region" description="Low complexity" evidence="9">
    <location>
        <begin position="1657"/>
        <end position="1668"/>
    </location>
</feature>
<dbReference type="CDD" id="cd06627">
    <property type="entry name" value="STKc_Cdc7_like"/>
    <property type="match status" value="1"/>
</dbReference>
<feature type="compositionally biased region" description="Low complexity" evidence="9">
    <location>
        <begin position="1867"/>
        <end position="1884"/>
    </location>
</feature>
<dbReference type="PROSITE" id="PS00108">
    <property type="entry name" value="PROTEIN_KINASE_ST"/>
    <property type="match status" value="1"/>
</dbReference>
<evidence type="ECO:0000256" key="1">
    <source>
        <dbReference type="ARBA" id="ARBA00012411"/>
    </source>
</evidence>
<feature type="compositionally biased region" description="Polar residues" evidence="9">
    <location>
        <begin position="987"/>
        <end position="1000"/>
    </location>
</feature>
<dbReference type="InterPro" id="IPR000719">
    <property type="entry name" value="Prot_kinase_dom"/>
</dbReference>
<dbReference type="InterPro" id="IPR011989">
    <property type="entry name" value="ARM-like"/>
</dbReference>
<dbReference type="EMBL" id="JAQQPM010000003">
    <property type="protein sequence ID" value="KAK2070026.1"/>
    <property type="molecule type" value="Genomic_DNA"/>
</dbReference>
<gene>
    <name evidence="11" type="ORF">P8C59_004561</name>
</gene>
<feature type="compositionally biased region" description="Basic and acidic residues" evidence="9">
    <location>
        <begin position="1051"/>
        <end position="1060"/>
    </location>
</feature>
<feature type="compositionally biased region" description="Low complexity" evidence="9">
    <location>
        <begin position="1966"/>
        <end position="1979"/>
    </location>
</feature>
<feature type="region of interest" description="Disordered" evidence="9">
    <location>
        <begin position="164"/>
        <end position="191"/>
    </location>
</feature>
<feature type="compositionally biased region" description="Polar residues" evidence="9">
    <location>
        <begin position="177"/>
        <end position="191"/>
    </location>
</feature>
<dbReference type="GO" id="GO:0005737">
    <property type="term" value="C:cytoplasm"/>
    <property type="evidence" value="ECO:0007669"/>
    <property type="project" value="TreeGrafter"/>
</dbReference>
<feature type="compositionally biased region" description="Low complexity" evidence="9">
    <location>
        <begin position="1998"/>
        <end position="2007"/>
    </location>
</feature>
<dbReference type="InterPro" id="IPR017441">
    <property type="entry name" value="Protein_kinase_ATP_BS"/>
</dbReference>
<feature type="compositionally biased region" description="Gly residues" evidence="9">
    <location>
        <begin position="1837"/>
        <end position="1846"/>
    </location>
</feature>
<keyword evidence="4" id="KW-0418">Kinase</keyword>